<dbReference type="PANTHER" id="PTHR33074:SF96">
    <property type="entry name" value="EXPRESSED PROTEIN"/>
    <property type="match status" value="1"/>
</dbReference>
<proteinExistence type="predicted"/>
<evidence type="ECO:0000259" key="1">
    <source>
        <dbReference type="Pfam" id="PF07762"/>
    </source>
</evidence>
<feature type="domain" description="DUF1618" evidence="1">
    <location>
        <begin position="145"/>
        <end position="259"/>
    </location>
</feature>
<organism evidence="2 3">
    <name type="scientific">Setaria viridis</name>
    <name type="common">Green bristlegrass</name>
    <name type="synonym">Setaria italica subsp. viridis</name>
    <dbReference type="NCBI Taxonomy" id="4556"/>
    <lineage>
        <taxon>Eukaryota</taxon>
        <taxon>Viridiplantae</taxon>
        <taxon>Streptophyta</taxon>
        <taxon>Embryophyta</taxon>
        <taxon>Tracheophyta</taxon>
        <taxon>Spermatophyta</taxon>
        <taxon>Magnoliopsida</taxon>
        <taxon>Liliopsida</taxon>
        <taxon>Poales</taxon>
        <taxon>Poaceae</taxon>
        <taxon>PACMAD clade</taxon>
        <taxon>Panicoideae</taxon>
        <taxon>Panicodae</taxon>
        <taxon>Paniceae</taxon>
        <taxon>Cenchrinae</taxon>
        <taxon>Setaria</taxon>
    </lineage>
</organism>
<name>A0A4U6VK66_SETVI</name>
<sequence>MHYTVPVRGGLPFPMIDYFVYNPAGPSLRLLPSLGGTIAEVQARAEAEGFHISKEMARRMESLDTGIIHRAPGDFAVGELQITSDMGTSTARPELRVFNPSVSDQWVLKTPRIVPVHPRGELDMHHILWYWDTDAVVPFGTWLCWVDYTTGVMLYNLFDENSESEILFLELPVKQSCINRDEVGRGWLEAYHALGATKGGDVLKFARVLADEAPSPDGIVRPIYHPFPNRFIVTTWSLRLSSGNSMVWQEESSVTADQLRDLD</sequence>
<dbReference type="PANTHER" id="PTHR33074">
    <property type="entry name" value="EXPRESSED PROTEIN-RELATED"/>
    <property type="match status" value="1"/>
</dbReference>
<evidence type="ECO:0000313" key="2">
    <source>
        <dbReference type="EMBL" id="TKW28974.1"/>
    </source>
</evidence>
<dbReference type="Pfam" id="PF07762">
    <property type="entry name" value="DUF1618"/>
    <property type="match status" value="1"/>
</dbReference>
<dbReference type="EMBL" id="CM016554">
    <property type="protein sequence ID" value="TKW28974.1"/>
    <property type="molecule type" value="Genomic_DNA"/>
</dbReference>
<dbReference type="InterPro" id="IPR011676">
    <property type="entry name" value="DUF1618"/>
</dbReference>
<accession>A0A4U6VK66</accession>
<gene>
    <name evidence="2" type="ORF">SEVIR_3G364900v2</name>
</gene>
<keyword evidence="3" id="KW-1185">Reference proteome</keyword>
<protein>
    <recommendedName>
        <fullName evidence="1">DUF1618 domain-containing protein</fullName>
    </recommendedName>
</protein>
<dbReference type="AlphaFoldDB" id="A0A4U6VK66"/>
<dbReference type="Gramene" id="TKW28974">
    <property type="protein sequence ID" value="TKW28974"/>
    <property type="gene ID" value="SEVIR_3G364900v2"/>
</dbReference>
<reference evidence="2" key="1">
    <citation type="submission" date="2019-03" db="EMBL/GenBank/DDBJ databases">
        <title>WGS assembly of Setaria viridis.</title>
        <authorList>
            <person name="Huang P."/>
            <person name="Jenkins J."/>
            <person name="Grimwood J."/>
            <person name="Barry K."/>
            <person name="Healey A."/>
            <person name="Mamidi S."/>
            <person name="Sreedasyam A."/>
            <person name="Shu S."/>
            <person name="Feldman M."/>
            <person name="Wu J."/>
            <person name="Yu Y."/>
            <person name="Chen C."/>
            <person name="Johnson J."/>
            <person name="Rokhsar D."/>
            <person name="Baxter I."/>
            <person name="Schmutz J."/>
            <person name="Brutnell T."/>
            <person name="Kellogg E."/>
        </authorList>
    </citation>
    <scope>NUCLEOTIDE SEQUENCE [LARGE SCALE GENOMIC DNA]</scope>
</reference>
<dbReference type="OMA" id="CINRDEV"/>
<evidence type="ECO:0000313" key="3">
    <source>
        <dbReference type="Proteomes" id="UP000298652"/>
    </source>
</evidence>
<dbReference type="Proteomes" id="UP000298652">
    <property type="component" value="Chromosome 3"/>
</dbReference>